<dbReference type="SUPFAM" id="SSF111321">
    <property type="entry name" value="AF1104-like"/>
    <property type="match status" value="1"/>
</dbReference>
<evidence type="ECO:0000313" key="2">
    <source>
        <dbReference type="EMBL" id="MCW7753694.1"/>
    </source>
</evidence>
<dbReference type="InterPro" id="IPR002791">
    <property type="entry name" value="ARMT1-like_metal-bd"/>
</dbReference>
<dbReference type="Gene3D" id="3.40.50.10880">
    <property type="entry name" value="Uncharacterised protein PF01937, DUF89, domain 3"/>
    <property type="match status" value="1"/>
</dbReference>
<organism evidence="2 3">
    <name type="scientific">Desulfobotulus pelophilus</name>
    <dbReference type="NCBI Taxonomy" id="2823377"/>
    <lineage>
        <taxon>Bacteria</taxon>
        <taxon>Pseudomonadati</taxon>
        <taxon>Thermodesulfobacteriota</taxon>
        <taxon>Desulfobacteria</taxon>
        <taxon>Desulfobacterales</taxon>
        <taxon>Desulfobacteraceae</taxon>
        <taxon>Desulfobotulus</taxon>
    </lineage>
</organism>
<name>A0ABT3N8A8_9BACT</name>
<accession>A0ABT3N8A8</accession>
<keyword evidence="3" id="KW-1185">Reference proteome</keyword>
<dbReference type="Pfam" id="PF01937">
    <property type="entry name" value="ARMT1-like_dom"/>
    <property type="match status" value="1"/>
</dbReference>
<evidence type="ECO:0000259" key="1">
    <source>
        <dbReference type="Pfam" id="PF01937"/>
    </source>
</evidence>
<protein>
    <submittedName>
        <fullName evidence="2">ARMT1-like domain-containing protein</fullName>
    </submittedName>
</protein>
<comment type="caution">
    <text evidence="2">The sequence shown here is derived from an EMBL/GenBank/DDBJ whole genome shotgun (WGS) entry which is preliminary data.</text>
</comment>
<proteinExistence type="predicted"/>
<dbReference type="RefSeq" id="WP_265424563.1">
    <property type="nucleotide sequence ID" value="NZ_JAPFPW010000006.1"/>
</dbReference>
<dbReference type="Proteomes" id="UP001209681">
    <property type="component" value="Unassembled WGS sequence"/>
</dbReference>
<dbReference type="EMBL" id="JAPFPW010000006">
    <property type="protein sequence ID" value="MCW7753694.1"/>
    <property type="molecule type" value="Genomic_DNA"/>
</dbReference>
<feature type="domain" description="Damage-control phosphatase ARMT1-like metal-binding" evidence="1">
    <location>
        <begin position="80"/>
        <end position="396"/>
    </location>
</feature>
<gene>
    <name evidence="2" type="ORF">OOT00_06810</name>
</gene>
<evidence type="ECO:0000313" key="3">
    <source>
        <dbReference type="Proteomes" id="UP001209681"/>
    </source>
</evidence>
<sequence>MIPPNRQNNVDAVESGEKKAWEAAFYIENHLDHAAYPEEVAAPEQVGFMVHLLPDQRYYPCSEEMYQAIMGKQQSVFLQQRYREVLDRILEVVDVFIENESDREFLKALLQIKFRHETRDELMIPSRLEKRLFRIFLNQTNIVDPYLHEKRQRNDKAAQALKSQAFRDAFDYVDLSSMKKVPVSLGKIRDNLNTLELQRLFLLTGAKDLWLNSGDLLPDCHAFLDIFSQSLRGDVEALFCFLGIRGEPFRCSDGEERKKILWLADEAGEVLMDLKIIRYLARLGHKIVVSFKGEPIFTKVDFADVMEDSTLQEALDGARIVADPEISKNALVEILRKEENIVVISDGTRENVNLLLACTTFARVFKETDAVISRGAEQKRRFFDTRFEFTRPVFNISTQEDGSVEILHKPAHPDVIRFSHFDLERKAKKIIAQMKKARENGMAVMFYSGIIGSIPGKIDEAKRIMTVFIDYLRSRFARTFIINPSQYYEPGMDADDLMYMWEIVQRCGYIDIWRFQTYEDIAETFTILGEKVPPEWVGKDATYSTGCTKEMQIAMDVLAADPEMQLIGPPAEKFMRRRDYGVGKMHDKNL</sequence>
<dbReference type="InterPro" id="IPR036075">
    <property type="entry name" value="ARMT-1-like_metal-bd_sf"/>
</dbReference>
<reference evidence="2 3" key="1">
    <citation type="submission" date="2022-11" db="EMBL/GenBank/DDBJ databases">
        <title>Desulfobotulus tamanensis H1 sp. nov. - anaerobic, alkaliphilic, sulphate reducing bacterium isolated from terrestrial mud volcano.</title>
        <authorList>
            <person name="Frolova A."/>
            <person name="Merkel A.Y."/>
            <person name="Slobodkin A.I."/>
        </authorList>
    </citation>
    <scope>NUCLEOTIDE SEQUENCE [LARGE SCALE GENOMIC DNA]</scope>
    <source>
        <strain evidence="2 3">H1</strain>
    </source>
</reference>